<dbReference type="EMBL" id="QYYA01000003">
    <property type="protein sequence ID" value="RJG17339.1"/>
    <property type="molecule type" value="Genomic_DNA"/>
</dbReference>
<sequence length="136" mass="15305">MAARQHAWCEILLLGLLLTFSAGHASDLEQEMGVVVDQTVTPIGKRFYQQFAYQRHYLYPDTPFSLSIFEQPSARSGSIITIKGADSTLSRFVLSFASNWEDARVQSMVQSVEMQVRRLTLMNALVDNPDLAKDGY</sequence>
<feature type="signal peptide" evidence="4">
    <location>
        <begin position="1"/>
        <end position="25"/>
    </location>
</feature>
<feature type="chain" id="PRO_5019479824" description="Curli production assembly/transport component CsgE" evidence="4">
    <location>
        <begin position="26"/>
        <end position="136"/>
    </location>
</feature>
<keyword evidence="6" id="KW-1185">Reference proteome</keyword>
<evidence type="ECO:0000313" key="5">
    <source>
        <dbReference type="EMBL" id="RJG17339.1"/>
    </source>
</evidence>
<dbReference type="Pfam" id="PF10627">
    <property type="entry name" value="CsgE"/>
    <property type="match status" value="1"/>
</dbReference>
<dbReference type="RefSeq" id="WP_022985213.1">
    <property type="nucleotide sequence ID" value="NZ_QYYA01000003.1"/>
</dbReference>
<comment type="function">
    <text evidence="1">May be involved in the biogenesis of curli organelles.</text>
</comment>
<evidence type="ECO:0000256" key="2">
    <source>
        <dbReference type="ARBA" id="ARBA00014024"/>
    </source>
</evidence>
<gene>
    <name evidence="5" type="ORF">D4A39_11480</name>
</gene>
<organism evidence="5 6">
    <name type="scientific">Alcanivorax profundi</name>
    <dbReference type="NCBI Taxonomy" id="2338368"/>
    <lineage>
        <taxon>Bacteria</taxon>
        <taxon>Pseudomonadati</taxon>
        <taxon>Pseudomonadota</taxon>
        <taxon>Gammaproteobacteria</taxon>
        <taxon>Oceanospirillales</taxon>
        <taxon>Alcanivoracaceae</taxon>
        <taxon>Alcanivorax</taxon>
    </lineage>
</organism>
<dbReference type="InterPro" id="IPR018900">
    <property type="entry name" value="Curli_CsgE"/>
</dbReference>
<dbReference type="Proteomes" id="UP000283734">
    <property type="component" value="Unassembled WGS sequence"/>
</dbReference>
<evidence type="ECO:0000256" key="1">
    <source>
        <dbReference type="ARBA" id="ARBA00003989"/>
    </source>
</evidence>
<keyword evidence="3 4" id="KW-0732">Signal</keyword>
<proteinExistence type="predicted"/>
<dbReference type="OrthoDB" id="6869495at2"/>
<evidence type="ECO:0000313" key="6">
    <source>
        <dbReference type="Proteomes" id="UP000283734"/>
    </source>
</evidence>
<dbReference type="AlphaFoldDB" id="A0A418XWY8"/>
<name>A0A418XWY8_9GAMM</name>
<evidence type="ECO:0000256" key="3">
    <source>
        <dbReference type="ARBA" id="ARBA00022729"/>
    </source>
</evidence>
<accession>A0A418XWY8</accession>
<protein>
    <recommendedName>
        <fullName evidence="2">Curli production assembly/transport component CsgE</fullName>
    </recommendedName>
</protein>
<comment type="caution">
    <text evidence="5">The sequence shown here is derived from an EMBL/GenBank/DDBJ whole genome shotgun (WGS) entry which is preliminary data.</text>
</comment>
<evidence type="ECO:0000256" key="4">
    <source>
        <dbReference type="SAM" id="SignalP"/>
    </source>
</evidence>
<reference evidence="5 6" key="1">
    <citation type="submission" date="2018-09" db="EMBL/GenBank/DDBJ databases">
        <title>Alcanivorax profundi sp. nov., isolated from 1000 m-depth seawater of the Mariana Trench.</title>
        <authorList>
            <person name="Liu J."/>
        </authorList>
    </citation>
    <scope>NUCLEOTIDE SEQUENCE [LARGE SCALE GENOMIC DNA]</scope>
    <source>
        <strain evidence="5 6">MTEO17</strain>
    </source>
</reference>